<evidence type="ECO:0000256" key="3">
    <source>
        <dbReference type="ARBA" id="ARBA00022517"/>
    </source>
</evidence>
<dbReference type="PANTHER" id="PTHR12642">
    <property type="entry name" value="RIBOSOME BIOGENESIS PROTEIN NSA2 HOMOLOG"/>
    <property type="match status" value="1"/>
</dbReference>
<comment type="subunit">
    <text evidence="6">Component of the pre-66S ribosomal particle.</text>
</comment>
<dbReference type="InterPro" id="IPR039411">
    <property type="entry name" value="NSA2_fam"/>
</dbReference>
<dbReference type="Pfam" id="PF01201">
    <property type="entry name" value="Ribosomal_S8e"/>
    <property type="match status" value="1"/>
</dbReference>
<keyword evidence="8" id="KW-1185">Reference proteome</keyword>
<evidence type="ECO:0000256" key="2">
    <source>
        <dbReference type="ARBA" id="ARBA00005424"/>
    </source>
</evidence>
<evidence type="ECO:0000256" key="5">
    <source>
        <dbReference type="ARBA" id="ARBA00023242"/>
    </source>
</evidence>
<evidence type="ECO:0000256" key="6">
    <source>
        <dbReference type="RuleBase" id="RU367114"/>
    </source>
</evidence>
<dbReference type="Gene3D" id="2.40.10.310">
    <property type="match status" value="1"/>
</dbReference>
<reference evidence="7" key="1">
    <citation type="submission" date="2022-05" db="EMBL/GenBank/DDBJ databases">
        <title>The Musa troglodytarum L. genome provides insights into the mechanism of non-climacteric behaviour and enrichment of carotenoids.</title>
        <authorList>
            <person name="Wang J."/>
        </authorList>
    </citation>
    <scope>NUCLEOTIDE SEQUENCE</scope>
    <source>
        <tissue evidence="7">Leaf</tissue>
    </source>
</reference>
<sequence>PPPPPAKSKAPRHRRKLKSSWNAAGIKSALPQGDYIKLHRKRHGYRLDHFERKRKKGARELHELSAFAQKVLGVKAKMFAKKRYAEKVMMKKTLAVHAESSSRRKADDKVDVGAIPAYLLDRDTTTHMKVLNNTIQQKWKEKAGKWEVPLPKVNYHFMDVPFFFFNWSDLWQKKRCLKLFNPAKARVSLADSDIMAYCCCCCCSKQWKRMVTKATFVGPGFIRKPPKYERFLRPTGLRFTKANVTHPELKCTFNLDIIGIKKKPNGPMYTALGVITRGTIIEAIFNILLTGFSFSFFQRRSEVNVSELGLVTPGGKVVWGKYAQVTNDPENDGCINAVLLV</sequence>
<organism evidence="7 8">
    <name type="scientific">Musa troglodytarum</name>
    <name type="common">fe'i banana</name>
    <dbReference type="NCBI Taxonomy" id="320322"/>
    <lineage>
        <taxon>Eukaryota</taxon>
        <taxon>Viridiplantae</taxon>
        <taxon>Streptophyta</taxon>
        <taxon>Embryophyta</taxon>
        <taxon>Tracheophyta</taxon>
        <taxon>Spermatophyta</taxon>
        <taxon>Magnoliopsida</taxon>
        <taxon>Liliopsida</taxon>
        <taxon>Zingiberales</taxon>
        <taxon>Musaceae</taxon>
        <taxon>Musa</taxon>
    </lineage>
</organism>
<dbReference type="InterPro" id="IPR022309">
    <property type="entry name" value="Ribosomal_Se8/biogenesis_NSA2"/>
</dbReference>
<keyword evidence="5 6" id="KW-0539">Nucleus</keyword>
<dbReference type="Proteomes" id="UP001055439">
    <property type="component" value="Chromosome 1"/>
</dbReference>
<evidence type="ECO:0000256" key="4">
    <source>
        <dbReference type="ARBA" id="ARBA00022552"/>
    </source>
</evidence>
<comment type="function">
    <text evidence="6">Involved in the biogenesis of the 60S ribosomal subunit. May play a part in the quality control of pre-60S particles.</text>
</comment>
<evidence type="ECO:0000313" key="7">
    <source>
        <dbReference type="EMBL" id="URD76183.1"/>
    </source>
</evidence>
<proteinExistence type="inferred from homology"/>
<accession>A0A9E7JCK6</accession>
<dbReference type="CDD" id="cd11381">
    <property type="entry name" value="NSA2"/>
    <property type="match status" value="1"/>
</dbReference>
<protein>
    <recommendedName>
        <fullName evidence="6">Ribosome biogenesis protein NSA2 homolog</fullName>
    </recommendedName>
</protein>
<evidence type="ECO:0000256" key="1">
    <source>
        <dbReference type="ARBA" id="ARBA00004604"/>
    </source>
</evidence>
<evidence type="ECO:0000313" key="8">
    <source>
        <dbReference type="Proteomes" id="UP001055439"/>
    </source>
</evidence>
<name>A0A9E7JCK6_9LILI</name>
<dbReference type="AlphaFoldDB" id="A0A9E7JCK6"/>
<feature type="non-terminal residue" evidence="7">
    <location>
        <position position="1"/>
    </location>
</feature>
<comment type="subcellular location">
    <subcellularLocation>
        <location evidence="1 6">Nucleus</location>
        <location evidence="1 6">Nucleolus</location>
    </subcellularLocation>
</comment>
<keyword evidence="6" id="KW-0687">Ribonucleoprotein</keyword>
<gene>
    <name evidence="7" type="ORF">MUK42_09935</name>
</gene>
<keyword evidence="3 6" id="KW-0690">Ribosome biogenesis</keyword>
<dbReference type="OrthoDB" id="1847590at2759"/>
<dbReference type="EMBL" id="CP097502">
    <property type="protein sequence ID" value="URD76183.1"/>
    <property type="molecule type" value="Genomic_DNA"/>
</dbReference>
<dbReference type="GO" id="GO:0005730">
    <property type="term" value="C:nucleolus"/>
    <property type="evidence" value="ECO:0007669"/>
    <property type="project" value="UniProtKB-SubCell"/>
</dbReference>
<dbReference type="GO" id="GO:0006364">
    <property type="term" value="P:rRNA processing"/>
    <property type="evidence" value="ECO:0007669"/>
    <property type="project" value="UniProtKB-KW"/>
</dbReference>
<dbReference type="GO" id="GO:1990904">
    <property type="term" value="C:ribonucleoprotein complex"/>
    <property type="evidence" value="ECO:0007669"/>
    <property type="project" value="UniProtKB-KW"/>
</dbReference>
<comment type="similarity">
    <text evidence="2 6">Belongs to the eukaryotic ribosomal protein eS8 family. Ribosome biogenesis protein NSA2 subfamily.</text>
</comment>
<keyword evidence="4 6" id="KW-0698">rRNA processing</keyword>